<dbReference type="InterPro" id="IPR003869">
    <property type="entry name" value="Polysac_CapD-like"/>
</dbReference>
<keyword evidence="4" id="KW-1185">Reference proteome</keyword>
<dbReference type="AlphaFoldDB" id="A0A1G5Y534"/>
<dbReference type="InterPro" id="IPR036291">
    <property type="entry name" value="NAD(P)-bd_dom_sf"/>
</dbReference>
<accession>A0A1G5Y534</accession>
<dbReference type="InterPro" id="IPR051203">
    <property type="entry name" value="Polysaccharide_Synthase-Rel"/>
</dbReference>
<comment type="similarity">
    <text evidence="1">Belongs to the polysaccharide synthase family.</text>
</comment>
<dbReference type="SUPFAM" id="SSF51735">
    <property type="entry name" value="NAD(P)-binding Rossmann-fold domains"/>
    <property type="match status" value="1"/>
</dbReference>
<name>A0A1G5Y534_9BACT</name>
<dbReference type="Gene3D" id="3.40.50.720">
    <property type="entry name" value="NAD(P)-binding Rossmann-like Domain"/>
    <property type="match status" value="1"/>
</dbReference>
<proteinExistence type="inferred from homology"/>
<dbReference type="RefSeq" id="WP_092730034.1">
    <property type="nucleotide sequence ID" value="NZ_FMXE01000014.1"/>
</dbReference>
<feature type="domain" description="Polysaccharide biosynthesis protein CapD-like" evidence="2">
    <location>
        <begin position="4"/>
        <end position="260"/>
    </location>
</feature>
<sequence length="316" mass="35221">MKTILITGGTGFLGRNLALKLKNEYRVILTGRNNKQNLFATKYTGCQVAPLDITNIESVRDVFVEFKPDIVIHAAATKFVDLAEKYPMECVDVNVLGSQNVARVAVERAVPSVIGISTDKAAPPVRNIYGMSKSVMERIFCAMDGKTTTKFTAVRYGNVAWSTGSVLPIWKKMHEETGIIGTTGPEMRRFFFSVDEAVQLVITAMDNIDLVKGKVLSRHMKAAQIEDILQTWIEEKGGSWEKIDGRPGERDDEFLIGDLELPYTEEVMMGGIRHYLISFNDKVANPISFGLSSANTERLSREEILSIINNPPIEER</sequence>
<evidence type="ECO:0000313" key="4">
    <source>
        <dbReference type="Proteomes" id="UP000198756"/>
    </source>
</evidence>
<evidence type="ECO:0000313" key="3">
    <source>
        <dbReference type="EMBL" id="SDA77682.1"/>
    </source>
</evidence>
<dbReference type="Proteomes" id="UP000198756">
    <property type="component" value="Unassembled WGS sequence"/>
</dbReference>
<evidence type="ECO:0000256" key="1">
    <source>
        <dbReference type="ARBA" id="ARBA00007430"/>
    </source>
</evidence>
<organism evidence="3 4">
    <name type="scientific">Algoriphagus alkaliphilus</name>
    <dbReference type="NCBI Taxonomy" id="279824"/>
    <lineage>
        <taxon>Bacteria</taxon>
        <taxon>Pseudomonadati</taxon>
        <taxon>Bacteroidota</taxon>
        <taxon>Cytophagia</taxon>
        <taxon>Cytophagales</taxon>
        <taxon>Cyclobacteriaceae</taxon>
        <taxon>Algoriphagus</taxon>
    </lineage>
</organism>
<reference evidence="4" key="1">
    <citation type="submission" date="2016-10" db="EMBL/GenBank/DDBJ databases">
        <authorList>
            <person name="Varghese N."/>
            <person name="Submissions S."/>
        </authorList>
    </citation>
    <scope>NUCLEOTIDE SEQUENCE [LARGE SCALE GENOMIC DNA]</scope>
    <source>
        <strain evidence="4">DSM 22703</strain>
    </source>
</reference>
<dbReference type="PANTHER" id="PTHR43318">
    <property type="entry name" value="UDP-N-ACETYLGLUCOSAMINE 4,6-DEHYDRATASE"/>
    <property type="match status" value="1"/>
</dbReference>
<evidence type="ECO:0000259" key="2">
    <source>
        <dbReference type="Pfam" id="PF02719"/>
    </source>
</evidence>
<gene>
    <name evidence="3" type="ORF">SAMN03080617_02248</name>
</gene>
<dbReference type="EMBL" id="FMXE01000014">
    <property type="protein sequence ID" value="SDA77682.1"/>
    <property type="molecule type" value="Genomic_DNA"/>
</dbReference>
<dbReference type="Pfam" id="PF02719">
    <property type="entry name" value="Polysacc_synt_2"/>
    <property type="match status" value="1"/>
</dbReference>
<dbReference type="OrthoDB" id="9803111at2"/>
<dbReference type="STRING" id="279824.SAMN03080617_02248"/>
<protein>
    <submittedName>
        <fullName evidence="3">UDP-glucose 4-epimerase</fullName>
    </submittedName>
</protein>